<dbReference type="Pfam" id="PF01435">
    <property type="entry name" value="Peptidase_M48"/>
    <property type="match status" value="1"/>
</dbReference>
<keyword evidence="2" id="KW-0479">Metal-binding</keyword>
<evidence type="ECO:0000313" key="9">
    <source>
        <dbReference type="Proteomes" id="UP001206925"/>
    </source>
</evidence>
<dbReference type="AlphaFoldDB" id="A0AAD5G3F5"/>
<gene>
    <name evidence="8" type="ORF">M8C21_026946</name>
</gene>
<evidence type="ECO:0000256" key="6">
    <source>
        <dbReference type="RuleBase" id="RU003983"/>
    </source>
</evidence>
<evidence type="ECO:0000256" key="4">
    <source>
        <dbReference type="ARBA" id="ARBA00022833"/>
    </source>
</evidence>
<evidence type="ECO:0000256" key="2">
    <source>
        <dbReference type="ARBA" id="ARBA00022723"/>
    </source>
</evidence>
<dbReference type="GO" id="GO:0016020">
    <property type="term" value="C:membrane"/>
    <property type="evidence" value="ECO:0007669"/>
    <property type="project" value="TreeGrafter"/>
</dbReference>
<evidence type="ECO:0000256" key="5">
    <source>
        <dbReference type="ARBA" id="ARBA00023049"/>
    </source>
</evidence>
<feature type="domain" description="Peptidase M48" evidence="7">
    <location>
        <begin position="75"/>
        <end position="140"/>
    </location>
</feature>
<keyword evidence="9" id="KW-1185">Reference proteome</keyword>
<protein>
    <recommendedName>
        <fullName evidence="7">Peptidase M48 domain-containing protein</fullName>
    </recommendedName>
</protein>
<dbReference type="PANTHER" id="PTHR22726:SF1">
    <property type="entry name" value="METALLOENDOPEPTIDASE OMA1, MITOCHONDRIAL"/>
    <property type="match status" value="1"/>
</dbReference>
<proteinExistence type="inferred from homology"/>
<keyword evidence="3 6" id="KW-0378">Hydrolase</keyword>
<accession>A0AAD5G3F5</accession>
<dbReference type="Proteomes" id="UP001206925">
    <property type="component" value="Unassembled WGS sequence"/>
</dbReference>
<comment type="caution">
    <text evidence="8">The sequence shown here is derived from an EMBL/GenBank/DDBJ whole genome shotgun (WGS) entry which is preliminary data.</text>
</comment>
<dbReference type="EMBL" id="JAMZMK010011404">
    <property type="protein sequence ID" value="KAI7727285.1"/>
    <property type="molecule type" value="Genomic_DNA"/>
</dbReference>
<evidence type="ECO:0000259" key="7">
    <source>
        <dbReference type="Pfam" id="PF01435"/>
    </source>
</evidence>
<dbReference type="InterPro" id="IPR001915">
    <property type="entry name" value="Peptidase_M48"/>
</dbReference>
<evidence type="ECO:0000313" key="8">
    <source>
        <dbReference type="EMBL" id="KAI7727285.1"/>
    </source>
</evidence>
<keyword evidence="1 6" id="KW-0645">Protease</keyword>
<dbReference type="Gene3D" id="3.30.2010.10">
    <property type="entry name" value="Metalloproteases ('zincins'), catalytic domain"/>
    <property type="match status" value="1"/>
</dbReference>
<keyword evidence="5 6" id="KW-0482">Metalloprotease</keyword>
<dbReference type="GO" id="GO:0004222">
    <property type="term" value="F:metalloendopeptidase activity"/>
    <property type="evidence" value="ECO:0007669"/>
    <property type="project" value="InterPro"/>
</dbReference>
<evidence type="ECO:0000256" key="3">
    <source>
        <dbReference type="ARBA" id="ARBA00022801"/>
    </source>
</evidence>
<comment type="cofactor">
    <cofactor evidence="6">
        <name>Zn(2+)</name>
        <dbReference type="ChEBI" id="CHEBI:29105"/>
    </cofactor>
    <text evidence="6">Binds 1 zinc ion per subunit.</text>
</comment>
<dbReference type="GO" id="GO:0046872">
    <property type="term" value="F:metal ion binding"/>
    <property type="evidence" value="ECO:0007669"/>
    <property type="project" value="UniProtKB-KW"/>
</dbReference>
<organism evidence="8 9">
    <name type="scientific">Ambrosia artemisiifolia</name>
    <name type="common">Common ragweed</name>
    <dbReference type="NCBI Taxonomy" id="4212"/>
    <lineage>
        <taxon>Eukaryota</taxon>
        <taxon>Viridiplantae</taxon>
        <taxon>Streptophyta</taxon>
        <taxon>Embryophyta</taxon>
        <taxon>Tracheophyta</taxon>
        <taxon>Spermatophyta</taxon>
        <taxon>Magnoliopsida</taxon>
        <taxon>eudicotyledons</taxon>
        <taxon>Gunneridae</taxon>
        <taxon>Pentapetalae</taxon>
        <taxon>asterids</taxon>
        <taxon>campanulids</taxon>
        <taxon>Asterales</taxon>
        <taxon>Asteraceae</taxon>
        <taxon>Asteroideae</taxon>
        <taxon>Heliantheae alliance</taxon>
        <taxon>Heliantheae</taxon>
        <taxon>Ambrosia</taxon>
    </lineage>
</organism>
<dbReference type="GO" id="GO:0051603">
    <property type="term" value="P:proteolysis involved in protein catabolic process"/>
    <property type="evidence" value="ECO:0007669"/>
    <property type="project" value="TreeGrafter"/>
</dbReference>
<evidence type="ECO:0000256" key="1">
    <source>
        <dbReference type="ARBA" id="ARBA00022670"/>
    </source>
</evidence>
<sequence>MSAYVERVIGESQFRMMKAEFEGKVLAEMHPDRVRVTNILNRVVQVTTLLKNGSKRRERAKSERAEWMKLTISYLEMMKWEVLVVEDDAAFACCLPGGKIVVFTGLFKHLTTDDEIATIICHEVAHAVMRHVYERLAMNLWHAFGRQIFYMVVRPDLDPREVFCMLDLPFSPRMETEVHNMELMLMGFALYDTRVAPKVFEEMDTHHYWILNNTLRY</sequence>
<keyword evidence="4 6" id="KW-0862">Zinc</keyword>
<dbReference type="InterPro" id="IPR051156">
    <property type="entry name" value="Mito/Outer_Membr_Metalloprot"/>
</dbReference>
<comment type="similarity">
    <text evidence="6">Belongs to the peptidase M48 family.</text>
</comment>
<name>A0AAD5G3F5_AMBAR</name>
<reference evidence="8" key="1">
    <citation type="submission" date="2022-06" db="EMBL/GenBank/DDBJ databases">
        <title>Uncovering the hologenomic basis of an extraordinary plant invasion.</title>
        <authorList>
            <person name="Bieker V.C."/>
            <person name="Martin M.D."/>
            <person name="Gilbert T."/>
            <person name="Hodgins K."/>
            <person name="Battlay P."/>
            <person name="Petersen B."/>
            <person name="Wilson J."/>
        </authorList>
    </citation>
    <scope>NUCLEOTIDE SEQUENCE</scope>
    <source>
        <strain evidence="8">AA19_3_7</strain>
        <tissue evidence="8">Leaf</tissue>
    </source>
</reference>
<dbReference type="PANTHER" id="PTHR22726">
    <property type="entry name" value="METALLOENDOPEPTIDASE OMA1"/>
    <property type="match status" value="1"/>
</dbReference>